<feature type="region of interest" description="Disordered" evidence="2">
    <location>
        <begin position="410"/>
        <end position="456"/>
    </location>
</feature>
<evidence type="ECO:0000259" key="3">
    <source>
        <dbReference type="SMART" id="SM00507"/>
    </source>
</evidence>
<dbReference type="GO" id="GO:0004520">
    <property type="term" value="F:DNA endonuclease activity"/>
    <property type="evidence" value="ECO:0007669"/>
    <property type="project" value="TreeGrafter"/>
</dbReference>
<evidence type="ECO:0000256" key="1">
    <source>
        <dbReference type="ARBA" id="ARBA00022801"/>
    </source>
</evidence>
<dbReference type="GO" id="GO:0008270">
    <property type="term" value="F:zinc ion binding"/>
    <property type="evidence" value="ECO:0007669"/>
    <property type="project" value="InterPro"/>
</dbReference>
<dbReference type="SMART" id="SM00507">
    <property type="entry name" value="HNHc"/>
    <property type="match status" value="1"/>
</dbReference>
<evidence type="ECO:0000313" key="5">
    <source>
        <dbReference type="Proteomes" id="UP001140949"/>
    </source>
</evidence>
<proteinExistence type="predicted"/>
<gene>
    <name evidence="4" type="ORF">M6B38_285260</name>
</gene>
<dbReference type="Proteomes" id="UP001140949">
    <property type="component" value="Unassembled WGS sequence"/>
</dbReference>
<dbReference type="GO" id="GO:0006281">
    <property type="term" value="P:DNA repair"/>
    <property type="evidence" value="ECO:0007669"/>
    <property type="project" value="TreeGrafter"/>
</dbReference>
<evidence type="ECO:0000313" key="4">
    <source>
        <dbReference type="EMBL" id="KAJ6847185.1"/>
    </source>
</evidence>
<dbReference type="AlphaFoldDB" id="A0AAX6I3U8"/>
<sequence>MFVKSDDTTTNIVNYEHRVKWGSQAIKSCNATSEECKASAIDHMEIEKNVSTQLSHPHFQVENMHNEKPSNPDDGASESAQADINSVIQVETLRFEVSQYTGRIHLYVCIPGKDSRPRPIFINFRPEELESLVDTTGKAINKTALQLLKENPAGYKIFQEFITEWNCLRSIDRNKLLGKPLQLPLSVELCYLKEAINHGSGGLLKGGSKRRVTPVSDMRRPLNENAVWKKVSLRSTAKEIEYTQAWTINSEPLCKLCQEPCKGMLGKEPEYFEDLFCNLSCFQEYRIRTSRGALRQELFQIEHGVCTHCKLDCHKLVKCVRPLSVARRKEYIQKFAPKLAERKKLFDKLVHEPIEGNAWHADHIIPVFKGGGECRLENMRTLCVACHAETTMIQQKERKLERKRAKEQLKNTMKELDDCDHRTDGDGDKEPEQEGAEDVLFIEVPGSDYSRETSIR</sequence>
<dbReference type="InterPro" id="IPR003615">
    <property type="entry name" value="HNH_nuc"/>
</dbReference>
<keyword evidence="1" id="KW-0378">Hydrolase</keyword>
<dbReference type="InterPro" id="IPR002711">
    <property type="entry name" value="HNH"/>
</dbReference>
<dbReference type="CDD" id="cd00085">
    <property type="entry name" value="HNHc"/>
    <property type="match status" value="1"/>
</dbReference>
<keyword evidence="4" id="KW-0347">Helicase</keyword>
<reference evidence="4" key="1">
    <citation type="journal article" date="2023" name="GigaByte">
        <title>Genome assembly of the bearded iris, Iris pallida Lam.</title>
        <authorList>
            <person name="Bruccoleri R.E."/>
            <person name="Oakeley E.J."/>
            <person name="Faust A.M.E."/>
            <person name="Altorfer M."/>
            <person name="Dessus-Babus S."/>
            <person name="Burckhardt D."/>
            <person name="Oertli M."/>
            <person name="Naumann U."/>
            <person name="Petersen F."/>
            <person name="Wong J."/>
        </authorList>
    </citation>
    <scope>NUCLEOTIDE SEQUENCE</scope>
    <source>
        <strain evidence="4">GSM-AAB239-AS_SAM_17_03QT</strain>
    </source>
</reference>
<dbReference type="GO" id="GO:0004386">
    <property type="term" value="F:helicase activity"/>
    <property type="evidence" value="ECO:0007669"/>
    <property type="project" value="UniProtKB-KW"/>
</dbReference>
<keyword evidence="5" id="KW-1185">Reference proteome</keyword>
<keyword evidence="4" id="KW-0067">ATP-binding</keyword>
<keyword evidence="4" id="KW-0540">Nuclease</keyword>
<dbReference type="PANTHER" id="PTHR45766:SF5">
    <property type="entry name" value="SNF2 DOMAIN-CONTAINING PROTEIN _ HELICASE DOMAIN-CONTAINING PROTEIN _ HNH ENDONUCLEASE DOMAIN-CONTAINING PROTEIN"/>
    <property type="match status" value="1"/>
</dbReference>
<name>A0AAX6I3U8_IRIPA</name>
<reference evidence="4" key="2">
    <citation type="submission" date="2023-04" db="EMBL/GenBank/DDBJ databases">
        <authorList>
            <person name="Bruccoleri R.E."/>
            <person name="Oakeley E.J."/>
            <person name="Faust A.-M."/>
            <person name="Dessus-Babus S."/>
            <person name="Altorfer M."/>
            <person name="Burckhardt D."/>
            <person name="Oertli M."/>
            <person name="Naumann U."/>
            <person name="Petersen F."/>
            <person name="Wong J."/>
        </authorList>
    </citation>
    <scope>NUCLEOTIDE SEQUENCE</scope>
    <source>
        <strain evidence="4">GSM-AAB239-AS_SAM_17_03QT</strain>
        <tissue evidence="4">Leaf</tissue>
    </source>
</reference>
<dbReference type="GO" id="GO:0003676">
    <property type="term" value="F:nucleic acid binding"/>
    <property type="evidence" value="ECO:0007669"/>
    <property type="project" value="InterPro"/>
</dbReference>
<protein>
    <submittedName>
        <fullName evidence="4">DNA annealing helicase and endonuclease ZRANB3</fullName>
    </submittedName>
</protein>
<comment type="caution">
    <text evidence="4">The sequence shown here is derived from an EMBL/GenBank/DDBJ whole genome shotgun (WGS) entry which is preliminary data.</text>
</comment>
<dbReference type="EMBL" id="JANAVB010005597">
    <property type="protein sequence ID" value="KAJ6847185.1"/>
    <property type="molecule type" value="Genomic_DNA"/>
</dbReference>
<dbReference type="Pfam" id="PF01844">
    <property type="entry name" value="HNH"/>
    <property type="match status" value="1"/>
</dbReference>
<dbReference type="GO" id="GO:0031297">
    <property type="term" value="P:replication fork processing"/>
    <property type="evidence" value="ECO:0007669"/>
    <property type="project" value="TreeGrafter"/>
</dbReference>
<accession>A0AAX6I3U8</accession>
<keyword evidence="4" id="KW-0547">Nucleotide-binding</keyword>
<dbReference type="PANTHER" id="PTHR45766">
    <property type="entry name" value="DNA ANNEALING HELICASE AND ENDONUCLEASE ZRANB3 FAMILY MEMBER"/>
    <property type="match status" value="1"/>
</dbReference>
<dbReference type="GO" id="GO:0043596">
    <property type="term" value="C:nuclear replication fork"/>
    <property type="evidence" value="ECO:0007669"/>
    <property type="project" value="TreeGrafter"/>
</dbReference>
<organism evidence="4 5">
    <name type="scientific">Iris pallida</name>
    <name type="common">Sweet iris</name>
    <dbReference type="NCBI Taxonomy" id="29817"/>
    <lineage>
        <taxon>Eukaryota</taxon>
        <taxon>Viridiplantae</taxon>
        <taxon>Streptophyta</taxon>
        <taxon>Embryophyta</taxon>
        <taxon>Tracheophyta</taxon>
        <taxon>Spermatophyta</taxon>
        <taxon>Magnoliopsida</taxon>
        <taxon>Liliopsida</taxon>
        <taxon>Asparagales</taxon>
        <taxon>Iridaceae</taxon>
        <taxon>Iridoideae</taxon>
        <taxon>Irideae</taxon>
        <taxon>Iris</taxon>
    </lineage>
</organism>
<dbReference type="Gene3D" id="1.10.30.50">
    <property type="match status" value="1"/>
</dbReference>
<feature type="compositionally biased region" description="Basic and acidic residues" evidence="2">
    <location>
        <begin position="410"/>
        <end position="432"/>
    </location>
</feature>
<evidence type="ECO:0000256" key="2">
    <source>
        <dbReference type="SAM" id="MobiDB-lite"/>
    </source>
</evidence>
<keyword evidence="4" id="KW-0255">Endonuclease</keyword>
<feature type="domain" description="HNH nuclease" evidence="3">
    <location>
        <begin position="338"/>
        <end position="388"/>
    </location>
</feature>
<dbReference type="GO" id="GO:0016787">
    <property type="term" value="F:hydrolase activity"/>
    <property type="evidence" value="ECO:0007669"/>
    <property type="project" value="UniProtKB-KW"/>
</dbReference>